<proteinExistence type="predicted"/>
<evidence type="ECO:0000256" key="5">
    <source>
        <dbReference type="PROSITE-ProRule" id="PRU01243"/>
    </source>
</evidence>
<evidence type="ECO:0000256" key="3">
    <source>
        <dbReference type="ARBA" id="ARBA00022729"/>
    </source>
</evidence>
<accession>A0A6A7BN66</accession>
<keyword evidence="2" id="KW-0964">Secreted</keyword>
<dbReference type="PROSITE" id="PS51895">
    <property type="entry name" value="AA1"/>
    <property type="match status" value="1"/>
</dbReference>
<feature type="disulfide bond" evidence="5">
    <location>
        <begin position="134"/>
        <end position="146"/>
    </location>
</feature>
<evidence type="ECO:0000256" key="2">
    <source>
        <dbReference type="ARBA" id="ARBA00022525"/>
    </source>
</evidence>
<gene>
    <name evidence="8" type="ORF">T440DRAFT_412218</name>
</gene>
<reference evidence="8" key="1">
    <citation type="submission" date="2020-01" db="EMBL/GenBank/DDBJ databases">
        <authorList>
            <consortium name="DOE Joint Genome Institute"/>
            <person name="Haridas S."/>
            <person name="Albert R."/>
            <person name="Binder M."/>
            <person name="Bloem J."/>
            <person name="Labutti K."/>
            <person name="Salamov A."/>
            <person name="Andreopoulos B."/>
            <person name="Baker S.E."/>
            <person name="Barry K."/>
            <person name="Bills G."/>
            <person name="Bluhm B.H."/>
            <person name="Cannon C."/>
            <person name="Castanera R."/>
            <person name="Culley D.E."/>
            <person name="Daum C."/>
            <person name="Ezra D."/>
            <person name="Gonzalez J.B."/>
            <person name="Henrissat B."/>
            <person name="Kuo A."/>
            <person name="Liang C."/>
            <person name="Lipzen A."/>
            <person name="Lutzoni F."/>
            <person name="Magnuson J."/>
            <person name="Mondo S."/>
            <person name="Nolan M."/>
            <person name="Ohm R."/>
            <person name="Pangilinan J."/>
            <person name="Park H.-J."/>
            <person name="Ramirez L."/>
            <person name="Alfaro M."/>
            <person name="Sun H."/>
            <person name="Tritt A."/>
            <person name="Yoshinaga Y."/>
            <person name="Zwiers L.-H."/>
            <person name="Turgeon B.G."/>
            <person name="Goodwin S.B."/>
            <person name="Spatafora J.W."/>
            <person name="Crous P.W."/>
            <person name="Grigoriev I.V."/>
        </authorList>
    </citation>
    <scope>NUCLEOTIDE SEQUENCE</scope>
    <source>
        <strain evidence="8">IPT5</strain>
    </source>
</reference>
<dbReference type="AlphaFoldDB" id="A0A6A7BN66"/>
<keyword evidence="3 6" id="KW-0732">Signal</keyword>
<protein>
    <recommendedName>
        <fullName evidence="7">AA1-like domain-containing protein</fullName>
    </recommendedName>
</protein>
<evidence type="ECO:0000313" key="8">
    <source>
        <dbReference type="EMBL" id="KAF2856881.1"/>
    </source>
</evidence>
<dbReference type="Gene3D" id="2.40.350.20">
    <property type="match status" value="1"/>
</dbReference>
<dbReference type="Proteomes" id="UP000799423">
    <property type="component" value="Unassembled WGS sequence"/>
</dbReference>
<keyword evidence="9" id="KW-1185">Reference proteome</keyword>
<evidence type="ECO:0000256" key="6">
    <source>
        <dbReference type="SAM" id="SignalP"/>
    </source>
</evidence>
<feature type="disulfide bond" evidence="5">
    <location>
        <begin position="74"/>
        <end position="89"/>
    </location>
</feature>
<evidence type="ECO:0000256" key="4">
    <source>
        <dbReference type="ARBA" id="ARBA00023157"/>
    </source>
</evidence>
<feature type="domain" description="AA1-like" evidence="7">
    <location>
        <begin position="38"/>
        <end position="159"/>
    </location>
</feature>
<dbReference type="EMBL" id="MU006288">
    <property type="protein sequence ID" value="KAF2856881.1"/>
    <property type="molecule type" value="Genomic_DNA"/>
</dbReference>
<dbReference type="OrthoDB" id="3928926at2759"/>
<name>A0A6A7BN66_9PLEO</name>
<organism evidence="8 9">
    <name type="scientific">Plenodomus tracheiphilus IPT5</name>
    <dbReference type="NCBI Taxonomy" id="1408161"/>
    <lineage>
        <taxon>Eukaryota</taxon>
        <taxon>Fungi</taxon>
        <taxon>Dikarya</taxon>
        <taxon>Ascomycota</taxon>
        <taxon>Pezizomycotina</taxon>
        <taxon>Dothideomycetes</taxon>
        <taxon>Pleosporomycetidae</taxon>
        <taxon>Pleosporales</taxon>
        <taxon>Pleosporineae</taxon>
        <taxon>Leptosphaeriaceae</taxon>
        <taxon>Plenodomus</taxon>
    </lineage>
</organism>
<evidence type="ECO:0000259" key="7">
    <source>
        <dbReference type="PROSITE" id="PS51895"/>
    </source>
</evidence>
<feature type="signal peptide" evidence="6">
    <location>
        <begin position="1"/>
        <end position="16"/>
    </location>
</feature>
<dbReference type="InterPro" id="IPR032382">
    <property type="entry name" value="AltA1"/>
</dbReference>
<feature type="chain" id="PRO_5025579468" description="AA1-like domain-containing protein" evidence="6">
    <location>
        <begin position="17"/>
        <end position="161"/>
    </location>
</feature>
<sequence length="161" mass="16672">MQFITLAAALFGAAIAAPAPQTSDCPNPAHCGEPPAPGTYENIDISEYTLRKNNGTVQAVSFKLSGDDAKDLLCETGAVPTLPSEVVTCGDSKYRFGLVASPTEGDVNPGLAVYHETGIASGKFAIAQGPNVYCHAGGNGPQDFVCQQVDFYTVVITNGST</sequence>
<comment type="subcellular location">
    <subcellularLocation>
        <location evidence="1">Secreted</location>
    </subcellularLocation>
</comment>
<evidence type="ECO:0000256" key="1">
    <source>
        <dbReference type="ARBA" id="ARBA00004613"/>
    </source>
</evidence>
<keyword evidence="4 5" id="KW-1015">Disulfide bond</keyword>
<dbReference type="Pfam" id="PF16541">
    <property type="entry name" value="AltA1"/>
    <property type="match status" value="1"/>
</dbReference>
<dbReference type="GO" id="GO:0005576">
    <property type="term" value="C:extracellular region"/>
    <property type="evidence" value="ECO:0007669"/>
    <property type="project" value="UniProtKB-SubCell"/>
</dbReference>
<evidence type="ECO:0000313" key="9">
    <source>
        <dbReference type="Proteomes" id="UP000799423"/>
    </source>
</evidence>